<keyword evidence="3" id="KW-1185">Reference proteome</keyword>
<organism evidence="2 3">
    <name type="scientific">Clonorchis sinensis</name>
    <name type="common">Chinese liver fluke</name>
    <dbReference type="NCBI Taxonomy" id="79923"/>
    <lineage>
        <taxon>Eukaryota</taxon>
        <taxon>Metazoa</taxon>
        <taxon>Spiralia</taxon>
        <taxon>Lophotrochozoa</taxon>
        <taxon>Platyhelminthes</taxon>
        <taxon>Trematoda</taxon>
        <taxon>Digenea</taxon>
        <taxon>Opisthorchiida</taxon>
        <taxon>Opisthorchiata</taxon>
        <taxon>Opisthorchiidae</taxon>
        <taxon>Clonorchis</taxon>
    </lineage>
</organism>
<reference evidence="2 3" key="2">
    <citation type="journal article" date="2021" name="Genomics">
        <title>High-quality reference genome for Clonorchis sinensis.</title>
        <authorList>
            <person name="Young N.D."/>
            <person name="Stroehlein A.J."/>
            <person name="Kinkar L."/>
            <person name="Wang T."/>
            <person name="Sohn W.M."/>
            <person name="Chang B.C.H."/>
            <person name="Kaur P."/>
            <person name="Weisz D."/>
            <person name="Dudchenko O."/>
            <person name="Aiden E.L."/>
            <person name="Korhonen P.K."/>
            <person name="Gasser R.B."/>
        </authorList>
    </citation>
    <scope>NUCLEOTIDE SEQUENCE [LARGE SCALE GENOMIC DNA]</scope>
    <source>
        <strain evidence="2">Cs-k2</strain>
    </source>
</reference>
<evidence type="ECO:0000313" key="3">
    <source>
        <dbReference type="Proteomes" id="UP000286415"/>
    </source>
</evidence>
<feature type="region of interest" description="Disordered" evidence="1">
    <location>
        <begin position="75"/>
        <end position="113"/>
    </location>
</feature>
<comment type="caution">
    <text evidence="2">The sequence shown here is derived from an EMBL/GenBank/DDBJ whole genome shotgun (WGS) entry which is preliminary data.</text>
</comment>
<name>A0A419PFM2_CLOSI</name>
<feature type="compositionally biased region" description="Basic and acidic residues" evidence="1">
    <location>
        <begin position="14"/>
        <end position="26"/>
    </location>
</feature>
<dbReference type="Proteomes" id="UP000286415">
    <property type="component" value="Unassembled WGS sequence"/>
</dbReference>
<dbReference type="AlphaFoldDB" id="A0A419PFM2"/>
<reference evidence="2 3" key="1">
    <citation type="journal article" date="2018" name="Biotechnol. Adv.">
        <title>Improved genomic resources and new bioinformatic workflow for the carcinogenic parasite Clonorchis sinensis: Biotechnological implications.</title>
        <authorList>
            <person name="Wang D."/>
            <person name="Korhonen P.K."/>
            <person name="Gasser R.B."/>
            <person name="Young N.D."/>
        </authorList>
    </citation>
    <scope>NUCLEOTIDE SEQUENCE [LARGE SCALE GENOMIC DNA]</scope>
    <source>
        <strain evidence="2">Cs-k2</strain>
    </source>
</reference>
<feature type="compositionally biased region" description="Basic and acidic residues" evidence="1">
    <location>
        <begin position="76"/>
        <end position="97"/>
    </location>
</feature>
<dbReference type="InParanoid" id="A0A419PFM2"/>
<feature type="region of interest" description="Disordered" evidence="1">
    <location>
        <begin position="14"/>
        <end position="47"/>
    </location>
</feature>
<accession>A0A419PFM2</accession>
<protein>
    <submittedName>
        <fullName evidence="2">Uncharacterized protein</fullName>
    </submittedName>
</protein>
<evidence type="ECO:0000256" key="1">
    <source>
        <dbReference type="SAM" id="MobiDB-lite"/>
    </source>
</evidence>
<dbReference type="EMBL" id="NIRI02000076">
    <property type="protein sequence ID" value="KAG5442436.1"/>
    <property type="molecule type" value="Genomic_DNA"/>
</dbReference>
<gene>
    <name evidence="2" type="ORF">CSKR_113761</name>
</gene>
<proteinExistence type="predicted"/>
<evidence type="ECO:0000313" key="2">
    <source>
        <dbReference type="EMBL" id="KAG5442436.1"/>
    </source>
</evidence>
<sequence length="125" mass="13962">MCLRLQELNQTVLRETDSTNSREIDKPPFLAMSPTKQRGSRELHPGRRIAPTTLSVFVSAFTSFYQVISCPPSCLRHSEAGSEGEQHPSQREGHDTEPTFSKPQSHRGTESTTLHTGFNLFGVSF</sequence>